<dbReference type="InterPro" id="IPR024719">
    <property type="entry name" value="HpaB/PvcC/4-BUDH_C"/>
</dbReference>
<dbReference type="InterPro" id="IPR012687">
    <property type="entry name" value="HpaB_Deino-type"/>
</dbReference>
<dbReference type="EC" id="1.14.14.9" evidence="6"/>
<dbReference type="RefSeq" id="WP_377913782.1">
    <property type="nucleotide sequence ID" value="NZ_JBHRZT010000026.1"/>
</dbReference>
<keyword evidence="2" id="KW-0274">FAD</keyword>
<dbReference type="SUPFAM" id="SSF47203">
    <property type="entry name" value="Acyl-CoA dehydrogenase C-terminal domain-like"/>
    <property type="match status" value="1"/>
</dbReference>
<evidence type="ECO:0000259" key="4">
    <source>
        <dbReference type="Pfam" id="PF03241"/>
    </source>
</evidence>
<proteinExistence type="predicted"/>
<keyword evidence="7" id="KW-1185">Reference proteome</keyword>
<sequence>MPAISGKQYIDRINAMQPNVWIHGKKVEGNISSHPAFSGVMKSQAALYDMQVNPALKDLMTYASPKTGERVGTSFMQPLTKEDLEKRRLATWHWANATAGMMGRSPDYMNTALMGFASAADVLRGKERAFADNLRLFYEKAREEDLSFTHTYVNPQVNRSGCYAEKEDNIVAARIVDETDDGIVIQGARLLATQGGITDEMIVYSTGGKMFDDTYAFAFSVPSNAEGLTFICRESFSYDSSTFNHPLGSRFEEMDAIVVFNRVTVPWDRVFFYHNLEAANQIFLNSSYTPLVLHQVVSRQVVKTEFVLGVAQLMVDMIEISRYQHVQEKMSEIIIGLESIRALLLASEWEAKQDRWGTMAPNVQPLYVAINTYPRLYPRLMEILQLLGASGLVSIPTEADFSSAIQEDVEHYLQGAAKGGKERVKLFRLAWDMCMSAFGTRQTLYERFFFGDPVRLAGDLYWGYDRKECKRKVEEFLNMKKENETS</sequence>
<organism evidence="6 7">
    <name type="scientific">Bacillus songklensis</name>
    <dbReference type="NCBI Taxonomy" id="1069116"/>
    <lineage>
        <taxon>Bacteria</taxon>
        <taxon>Bacillati</taxon>
        <taxon>Bacillota</taxon>
        <taxon>Bacilli</taxon>
        <taxon>Bacillales</taxon>
        <taxon>Bacillaceae</taxon>
        <taxon>Bacillus</taxon>
    </lineage>
</organism>
<dbReference type="Gene3D" id="1.20.140.10">
    <property type="entry name" value="Butyryl-CoA Dehydrogenase, subunit A, domain 3"/>
    <property type="match status" value="1"/>
</dbReference>
<dbReference type="Gene3D" id="1.10.3140.10">
    <property type="entry name" value="4-hydroxybutyryl-coa dehydratase, domain 1"/>
    <property type="match status" value="1"/>
</dbReference>
<dbReference type="Pfam" id="PF11794">
    <property type="entry name" value="HpaB_N"/>
    <property type="match status" value="1"/>
</dbReference>
<protein>
    <submittedName>
        <fullName evidence="6">4-hydroxyphenylacetate 3-monooxygenase, oxygenase component</fullName>
        <ecNumber evidence="6">1.14.14.9</ecNumber>
    </submittedName>
</protein>
<dbReference type="SUPFAM" id="SSF56645">
    <property type="entry name" value="Acyl-CoA dehydrogenase NM domain-like"/>
    <property type="match status" value="1"/>
</dbReference>
<dbReference type="PANTHER" id="PTHR36117:SF3">
    <property type="entry name" value="4-HYDROXYPHENYLACETATE 3-MONOOXYGENASE-RELATED"/>
    <property type="match status" value="1"/>
</dbReference>
<keyword evidence="3 6" id="KW-0560">Oxidoreductase</keyword>
<dbReference type="InterPro" id="IPR009100">
    <property type="entry name" value="AcylCoA_DH/oxidase_NM_dom_sf"/>
</dbReference>
<dbReference type="Pfam" id="PF03241">
    <property type="entry name" value="HpaB"/>
    <property type="match status" value="1"/>
</dbReference>
<comment type="caution">
    <text evidence="6">The sequence shown here is derived from an EMBL/GenBank/DDBJ whole genome shotgun (WGS) entry which is preliminary data.</text>
</comment>
<dbReference type="InterPro" id="IPR024674">
    <property type="entry name" value="HpaB/PvcC/4-BUDH_N"/>
</dbReference>
<feature type="domain" description="HpaB/PvcC/4-BUDH C-terminal" evidence="4">
    <location>
        <begin position="279"/>
        <end position="477"/>
    </location>
</feature>
<name>A0ABV8AZH9_9BACI</name>
<dbReference type="NCBIfam" id="TIGR02309">
    <property type="entry name" value="HpaB-1"/>
    <property type="match status" value="1"/>
</dbReference>
<dbReference type="GO" id="GO:0052881">
    <property type="term" value="F:4-hydroxyphenylacetate 3-monooxygenase activity"/>
    <property type="evidence" value="ECO:0007669"/>
    <property type="project" value="UniProtKB-EC"/>
</dbReference>
<evidence type="ECO:0000256" key="3">
    <source>
        <dbReference type="ARBA" id="ARBA00023002"/>
    </source>
</evidence>
<evidence type="ECO:0000313" key="7">
    <source>
        <dbReference type="Proteomes" id="UP001595752"/>
    </source>
</evidence>
<dbReference type="InterPro" id="IPR046373">
    <property type="entry name" value="Acyl-CoA_Oxase/DH_mid-dom_sf"/>
</dbReference>
<evidence type="ECO:0000256" key="2">
    <source>
        <dbReference type="ARBA" id="ARBA00022827"/>
    </source>
</evidence>
<accession>A0ABV8AZH9</accession>
<evidence type="ECO:0000256" key="1">
    <source>
        <dbReference type="ARBA" id="ARBA00022630"/>
    </source>
</evidence>
<dbReference type="Gene3D" id="2.40.110.10">
    <property type="entry name" value="Butyryl-CoA Dehydrogenase, subunit A, domain 2"/>
    <property type="match status" value="1"/>
</dbReference>
<gene>
    <name evidence="6" type="primary">hpaB</name>
    <name evidence="6" type="ORF">ACFOU2_07510</name>
</gene>
<evidence type="ECO:0000259" key="5">
    <source>
        <dbReference type="Pfam" id="PF11794"/>
    </source>
</evidence>
<dbReference type="InterPro" id="IPR036250">
    <property type="entry name" value="AcylCo_DH-like_C"/>
</dbReference>
<evidence type="ECO:0000313" key="6">
    <source>
        <dbReference type="EMBL" id="MFC3883376.1"/>
    </source>
</evidence>
<feature type="domain" description="HpaB/PvcC/4-BUDH N-terminal" evidence="5">
    <location>
        <begin position="6"/>
        <end position="271"/>
    </location>
</feature>
<keyword evidence="1" id="KW-0285">Flavoprotein</keyword>
<reference evidence="7" key="1">
    <citation type="journal article" date="2019" name="Int. J. Syst. Evol. Microbiol.">
        <title>The Global Catalogue of Microorganisms (GCM) 10K type strain sequencing project: providing services to taxonomists for standard genome sequencing and annotation.</title>
        <authorList>
            <consortium name="The Broad Institute Genomics Platform"/>
            <consortium name="The Broad Institute Genome Sequencing Center for Infectious Disease"/>
            <person name="Wu L."/>
            <person name="Ma J."/>
        </authorList>
    </citation>
    <scope>NUCLEOTIDE SEQUENCE [LARGE SCALE GENOMIC DNA]</scope>
    <source>
        <strain evidence="7">CCUG 61889</strain>
    </source>
</reference>
<dbReference type="PIRSF" id="PIRSF000331">
    <property type="entry name" value="HpaA_HpaB"/>
    <property type="match status" value="1"/>
</dbReference>
<dbReference type="EMBL" id="JBHRZT010000026">
    <property type="protein sequence ID" value="MFC3883376.1"/>
    <property type="molecule type" value="Genomic_DNA"/>
</dbReference>
<dbReference type="InterPro" id="IPR004925">
    <property type="entry name" value="HpaB/PvcC/4-BUDH"/>
</dbReference>
<dbReference type="Proteomes" id="UP001595752">
    <property type="component" value="Unassembled WGS sequence"/>
</dbReference>
<dbReference type="PANTHER" id="PTHR36117">
    <property type="entry name" value="4-HYDROXYPHENYLACETATE 3-MONOOXYGENASE-RELATED"/>
    <property type="match status" value="1"/>
</dbReference>